<dbReference type="PANTHER" id="PTHR31279:SF4">
    <property type="entry name" value="PROTEIN EXORDIUM-LIKE 5"/>
    <property type="match status" value="1"/>
</dbReference>
<accession>A0A2C9WIV8</accession>
<evidence type="ECO:0000256" key="2">
    <source>
        <dbReference type="ARBA" id="ARBA00022523"/>
    </source>
</evidence>
<dbReference type="STRING" id="3983.A0A2C9WIV8"/>
<reference evidence="7" key="1">
    <citation type="journal article" date="2016" name="Nat. Biotechnol.">
        <title>Sequencing wild and cultivated cassava and related species reveals extensive interspecific hybridization and genetic diversity.</title>
        <authorList>
            <person name="Bredeson J.V."/>
            <person name="Lyons J.B."/>
            <person name="Prochnik S.E."/>
            <person name="Wu G.A."/>
            <person name="Ha C.M."/>
            <person name="Edsinger-Gonzales E."/>
            <person name="Grimwood J."/>
            <person name="Schmutz J."/>
            <person name="Rabbi I.Y."/>
            <person name="Egesi C."/>
            <person name="Nauluvula P."/>
            <person name="Lebot V."/>
            <person name="Ndunguru J."/>
            <person name="Mkamilo G."/>
            <person name="Bart R.S."/>
            <person name="Setter T.L."/>
            <person name="Gleadow R.M."/>
            <person name="Kulakow P."/>
            <person name="Ferguson M.E."/>
            <person name="Rounsley S."/>
            <person name="Rokhsar D.S."/>
        </authorList>
    </citation>
    <scope>NUCLEOTIDE SEQUENCE [LARGE SCALE GENOMIC DNA]</scope>
    <source>
        <strain evidence="7">cv. AM560-2</strain>
    </source>
</reference>
<evidence type="ECO:0000256" key="4">
    <source>
        <dbReference type="ARBA" id="ARBA00022729"/>
    </source>
</evidence>
<proteinExistence type="inferred from homology"/>
<sequence length="74" mass="8020">MISVIGHELAELSSNPLVNTWYAGEDLTAPTEIGDLCKGLYGTGGGRGYIGQVMRDKQGRTFNMNGKSVRKFLV</sequence>
<dbReference type="InterPro" id="IPR006766">
    <property type="entry name" value="EXORDIUM-like"/>
</dbReference>
<evidence type="ECO:0000256" key="3">
    <source>
        <dbReference type="ARBA" id="ARBA00022525"/>
    </source>
</evidence>
<protein>
    <submittedName>
        <fullName evidence="6">Uncharacterized protein</fullName>
    </submittedName>
</protein>
<dbReference type="AlphaFoldDB" id="A0A2C9WIV8"/>
<dbReference type="EMBL" id="CM004387">
    <property type="protein sequence ID" value="OAY60027.1"/>
    <property type="molecule type" value="Genomic_DNA"/>
</dbReference>
<keyword evidence="4" id="KW-0732">Signal</keyword>
<gene>
    <name evidence="6" type="ORF">MANES_01G080500v8</name>
</gene>
<comment type="caution">
    <text evidence="6">The sequence shown here is derived from an EMBL/GenBank/DDBJ whole genome shotgun (WGS) entry which is preliminary data.</text>
</comment>
<evidence type="ECO:0000313" key="7">
    <source>
        <dbReference type="Proteomes" id="UP000091857"/>
    </source>
</evidence>
<dbReference type="PANTHER" id="PTHR31279">
    <property type="entry name" value="PROTEIN EXORDIUM-LIKE 5"/>
    <property type="match status" value="1"/>
</dbReference>
<evidence type="ECO:0000313" key="6">
    <source>
        <dbReference type="EMBL" id="OAY60027.1"/>
    </source>
</evidence>
<dbReference type="Gramene" id="Manes.01G080500.1.v8.1">
    <property type="protein sequence ID" value="Manes.01G080500.1.v8.1.CDS.1"/>
    <property type="gene ID" value="Manes.01G080500.v8.1"/>
</dbReference>
<dbReference type="GO" id="GO:0048046">
    <property type="term" value="C:apoplast"/>
    <property type="evidence" value="ECO:0007669"/>
    <property type="project" value="UniProtKB-SubCell"/>
</dbReference>
<keyword evidence="3" id="KW-0964">Secreted</keyword>
<dbReference type="Proteomes" id="UP000091857">
    <property type="component" value="Chromosome 1"/>
</dbReference>
<organism evidence="6 7">
    <name type="scientific">Manihot esculenta</name>
    <name type="common">Cassava</name>
    <name type="synonym">Jatropha manihot</name>
    <dbReference type="NCBI Taxonomy" id="3983"/>
    <lineage>
        <taxon>Eukaryota</taxon>
        <taxon>Viridiplantae</taxon>
        <taxon>Streptophyta</taxon>
        <taxon>Embryophyta</taxon>
        <taxon>Tracheophyta</taxon>
        <taxon>Spermatophyta</taxon>
        <taxon>Magnoliopsida</taxon>
        <taxon>eudicotyledons</taxon>
        <taxon>Gunneridae</taxon>
        <taxon>Pentapetalae</taxon>
        <taxon>rosids</taxon>
        <taxon>fabids</taxon>
        <taxon>Malpighiales</taxon>
        <taxon>Euphorbiaceae</taxon>
        <taxon>Crotonoideae</taxon>
        <taxon>Manihoteae</taxon>
        <taxon>Manihot</taxon>
    </lineage>
</organism>
<comment type="similarity">
    <text evidence="5">Belongs to the EXORDIUM family.</text>
</comment>
<dbReference type="Pfam" id="PF04674">
    <property type="entry name" value="Phi_1"/>
    <property type="match status" value="1"/>
</dbReference>
<keyword evidence="2" id="KW-0052">Apoplast</keyword>
<evidence type="ECO:0000256" key="1">
    <source>
        <dbReference type="ARBA" id="ARBA00004271"/>
    </source>
</evidence>
<name>A0A2C9WIV8_MANES</name>
<comment type="subcellular location">
    <subcellularLocation>
        <location evidence="1">Secreted</location>
        <location evidence="1">Extracellular space</location>
        <location evidence="1">Apoplast</location>
    </subcellularLocation>
</comment>
<evidence type="ECO:0000256" key="5">
    <source>
        <dbReference type="ARBA" id="ARBA00023591"/>
    </source>
</evidence>
<keyword evidence="7" id="KW-1185">Reference proteome</keyword>